<proteinExistence type="predicted"/>
<evidence type="ECO:0000313" key="2">
    <source>
        <dbReference type="Proteomes" id="UP000054272"/>
    </source>
</evidence>
<accession>A0ABR5BPF9</accession>
<protein>
    <submittedName>
        <fullName evidence="1">Uncharacterized protein</fullName>
    </submittedName>
</protein>
<dbReference type="EMBL" id="KN848749">
    <property type="protein sequence ID" value="KIR77509.1"/>
    <property type="molecule type" value="Genomic_DNA"/>
</dbReference>
<organism evidence="1 2">
    <name type="scientific">Cryptococcus gattii EJB2</name>
    <dbReference type="NCBI Taxonomy" id="1296103"/>
    <lineage>
        <taxon>Eukaryota</taxon>
        <taxon>Fungi</taxon>
        <taxon>Dikarya</taxon>
        <taxon>Basidiomycota</taxon>
        <taxon>Agaricomycotina</taxon>
        <taxon>Tremellomycetes</taxon>
        <taxon>Tremellales</taxon>
        <taxon>Cryptococcaceae</taxon>
        <taxon>Cryptococcus</taxon>
        <taxon>Cryptococcus gattii species complex</taxon>
    </lineage>
</organism>
<dbReference type="Proteomes" id="UP000054272">
    <property type="component" value="Unassembled WGS sequence"/>
</dbReference>
<name>A0ABR5BPF9_9TREE</name>
<keyword evidence="2" id="KW-1185">Reference proteome</keyword>
<sequence length="59" mass="6341">MESFGPSANCTMNTVVSKAYSNKTAAAGLVLVDFNIRMPQDLYSSTSISGCIFSNWQSV</sequence>
<gene>
    <name evidence="1" type="ORF">I306_05243</name>
</gene>
<reference evidence="1 2" key="1">
    <citation type="submission" date="2015-01" db="EMBL/GenBank/DDBJ databases">
        <title>The Genome Sequence of Cryptococcus gattii EJB2.</title>
        <authorList>
            <consortium name="The Broad Institute Genomics Platform"/>
            <person name="Cuomo C."/>
            <person name="Litvintseva A."/>
            <person name="Chen Y."/>
            <person name="Heitman J."/>
            <person name="Sun S."/>
            <person name="Springer D."/>
            <person name="Dromer F."/>
            <person name="Young S."/>
            <person name="Zeng Q."/>
            <person name="Gargeya S."/>
            <person name="Abouelleil A."/>
            <person name="Alvarado L."/>
            <person name="Chapman S.B."/>
            <person name="Gainer-Dewar J."/>
            <person name="Goldberg J."/>
            <person name="Griggs A."/>
            <person name="Gujja S."/>
            <person name="Hansen M."/>
            <person name="Howarth C."/>
            <person name="Imamovic A."/>
            <person name="Larimer J."/>
            <person name="Murphy C."/>
            <person name="Naylor J."/>
            <person name="Pearson M."/>
            <person name="Priest M."/>
            <person name="Roberts A."/>
            <person name="Saif S."/>
            <person name="Shea T."/>
            <person name="Sykes S."/>
            <person name="Wortman J."/>
            <person name="Nusbaum C."/>
            <person name="Birren B."/>
        </authorList>
    </citation>
    <scope>NUCLEOTIDE SEQUENCE [LARGE SCALE GENOMIC DNA]</scope>
    <source>
        <strain evidence="1 2">EJB2</strain>
    </source>
</reference>
<evidence type="ECO:0000313" key="1">
    <source>
        <dbReference type="EMBL" id="KIR77509.1"/>
    </source>
</evidence>